<dbReference type="SUPFAM" id="SSF55781">
    <property type="entry name" value="GAF domain-like"/>
    <property type="match status" value="1"/>
</dbReference>
<dbReference type="GO" id="GO:0003677">
    <property type="term" value="F:DNA binding"/>
    <property type="evidence" value="ECO:0007669"/>
    <property type="project" value="UniProtKB-KW"/>
</dbReference>
<evidence type="ECO:0000259" key="5">
    <source>
        <dbReference type="PROSITE" id="PS51077"/>
    </source>
</evidence>
<dbReference type="InterPro" id="IPR029016">
    <property type="entry name" value="GAF-like_dom_sf"/>
</dbReference>
<keyword evidence="8" id="KW-1185">Reference proteome</keyword>
<dbReference type="RefSeq" id="WP_210682084.1">
    <property type="nucleotide sequence ID" value="NZ_JAGMWN010000004.1"/>
</dbReference>
<keyword evidence="3" id="KW-0804">Transcription</keyword>
<reference evidence="7" key="1">
    <citation type="submission" date="2021-04" db="EMBL/GenBank/DDBJ databases">
        <authorList>
            <person name="Zhang D.-C."/>
        </authorList>
    </citation>
    <scope>NUCLEOTIDE SEQUENCE</scope>
    <source>
        <strain evidence="7">CGMCC 1.15697</strain>
    </source>
</reference>
<accession>A0A8J7V327</accession>
<dbReference type="EMBL" id="JAGMWN010000004">
    <property type="protein sequence ID" value="MBP5857502.1"/>
    <property type="molecule type" value="Genomic_DNA"/>
</dbReference>
<proteinExistence type="predicted"/>
<dbReference type="Pfam" id="PF09339">
    <property type="entry name" value="HTH_IclR"/>
    <property type="match status" value="1"/>
</dbReference>
<evidence type="ECO:0000256" key="4">
    <source>
        <dbReference type="SAM" id="MobiDB-lite"/>
    </source>
</evidence>
<dbReference type="PROSITE" id="PS51078">
    <property type="entry name" value="ICLR_ED"/>
    <property type="match status" value="1"/>
</dbReference>
<evidence type="ECO:0000256" key="1">
    <source>
        <dbReference type="ARBA" id="ARBA00023015"/>
    </source>
</evidence>
<protein>
    <submittedName>
        <fullName evidence="7">IclR family transcriptional regulator</fullName>
    </submittedName>
</protein>
<comment type="caution">
    <text evidence="7">The sequence shown here is derived from an EMBL/GenBank/DDBJ whole genome shotgun (WGS) entry which is preliminary data.</text>
</comment>
<dbReference type="Proteomes" id="UP000672602">
    <property type="component" value="Unassembled WGS sequence"/>
</dbReference>
<dbReference type="GO" id="GO:0045892">
    <property type="term" value="P:negative regulation of DNA-templated transcription"/>
    <property type="evidence" value="ECO:0007669"/>
    <property type="project" value="TreeGrafter"/>
</dbReference>
<sequence length="281" mass="30944">MPAANTPANPAKDRPKDSKETSESTEVVSLTRGLAVLRAFHAIDAPLGNKEIATRTGLAKATVARLSYTLAQMGYLRQVGPHGQYHLGDKVTHLGHALLRSLPVRRVAEPLMQALADKHEMSVALGIGDGTRMIYLHYCSGPETVTMRLRVGYLVPMARTAMGRAYLWALDDERRRECIAAIRAEAGEDADSVEDELRTELAAVEERGFSVSFGSWRREIFAVGAPVWLDQGDTILALNCGARRLGMDRTKFHETLGPELLTVSSEISRRMDQVGATFWNE</sequence>
<dbReference type="Gene3D" id="1.10.10.10">
    <property type="entry name" value="Winged helix-like DNA-binding domain superfamily/Winged helix DNA-binding domain"/>
    <property type="match status" value="1"/>
</dbReference>
<dbReference type="InterPro" id="IPR036388">
    <property type="entry name" value="WH-like_DNA-bd_sf"/>
</dbReference>
<feature type="domain" description="HTH iclR-type" evidence="5">
    <location>
        <begin position="27"/>
        <end position="89"/>
    </location>
</feature>
<keyword evidence="2" id="KW-0238">DNA-binding</keyword>
<organism evidence="7 8">
    <name type="scientific">Marivibrio halodurans</name>
    <dbReference type="NCBI Taxonomy" id="2039722"/>
    <lineage>
        <taxon>Bacteria</taxon>
        <taxon>Pseudomonadati</taxon>
        <taxon>Pseudomonadota</taxon>
        <taxon>Alphaproteobacteria</taxon>
        <taxon>Rhodospirillales</taxon>
        <taxon>Rhodospirillaceae</taxon>
        <taxon>Marivibrio</taxon>
    </lineage>
</organism>
<dbReference type="PANTHER" id="PTHR30136">
    <property type="entry name" value="HELIX-TURN-HELIX TRANSCRIPTIONAL REGULATOR, ICLR FAMILY"/>
    <property type="match status" value="1"/>
</dbReference>
<dbReference type="Gene3D" id="3.30.450.40">
    <property type="match status" value="1"/>
</dbReference>
<feature type="compositionally biased region" description="Basic and acidic residues" evidence="4">
    <location>
        <begin position="11"/>
        <end position="22"/>
    </location>
</feature>
<dbReference type="GO" id="GO:0003700">
    <property type="term" value="F:DNA-binding transcription factor activity"/>
    <property type="evidence" value="ECO:0007669"/>
    <property type="project" value="TreeGrafter"/>
</dbReference>
<evidence type="ECO:0000313" key="7">
    <source>
        <dbReference type="EMBL" id="MBP5857502.1"/>
    </source>
</evidence>
<feature type="region of interest" description="Disordered" evidence="4">
    <location>
        <begin position="1"/>
        <end position="25"/>
    </location>
</feature>
<evidence type="ECO:0000313" key="8">
    <source>
        <dbReference type="Proteomes" id="UP000672602"/>
    </source>
</evidence>
<keyword evidence="1" id="KW-0805">Transcription regulation</keyword>
<dbReference type="InterPro" id="IPR050707">
    <property type="entry name" value="HTH_MetabolicPath_Reg"/>
</dbReference>
<feature type="domain" description="IclR-ED" evidence="6">
    <location>
        <begin position="90"/>
        <end position="273"/>
    </location>
</feature>
<dbReference type="Pfam" id="PF01614">
    <property type="entry name" value="IclR_C"/>
    <property type="match status" value="1"/>
</dbReference>
<name>A0A8J7V327_9PROT</name>
<dbReference type="PROSITE" id="PS51077">
    <property type="entry name" value="HTH_ICLR"/>
    <property type="match status" value="1"/>
</dbReference>
<evidence type="ECO:0000256" key="2">
    <source>
        <dbReference type="ARBA" id="ARBA00023125"/>
    </source>
</evidence>
<gene>
    <name evidence="7" type="ORF">KAJ83_10820</name>
</gene>
<evidence type="ECO:0000259" key="6">
    <source>
        <dbReference type="PROSITE" id="PS51078"/>
    </source>
</evidence>
<dbReference type="SUPFAM" id="SSF46785">
    <property type="entry name" value="Winged helix' DNA-binding domain"/>
    <property type="match status" value="1"/>
</dbReference>
<dbReference type="SMART" id="SM00346">
    <property type="entry name" value="HTH_ICLR"/>
    <property type="match status" value="1"/>
</dbReference>
<dbReference type="InterPro" id="IPR005471">
    <property type="entry name" value="Tscrpt_reg_IclR_N"/>
</dbReference>
<dbReference type="InterPro" id="IPR014757">
    <property type="entry name" value="Tscrpt_reg_IclR_C"/>
</dbReference>
<dbReference type="PANTHER" id="PTHR30136:SF33">
    <property type="entry name" value="TRANSCRIPTIONAL REGULATORY PROTEIN"/>
    <property type="match status" value="1"/>
</dbReference>
<dbReference type="AlphaFoldDB" id="A0A8J7V327"/>
<dbReference type="InterPro" id="IPR036390">
    <property type="entry name" value="WH_DNA-bd_sf"/>
</dbReference>
<evidence type="ECO:0000256" key="3">
    <source>
        <dbReference type="ARBA" id="ARBA00023163"/>
    </source>
</evidence>